<dbReference type="RefSeq" id="WP_050072504.1">
    <property type="nucleotide sequence ID" value="NZ_CABHXJ010000002.1"/>
</dbReference>
<gene>
    <name evidence="5" type="primary">oprF_1</name>
    <name evidence="5" type="ORF">ERS008530_00057</name>
</gene>
<proteinExistence type="predicted"/>
<dbReference type="Pfam" id="PF00691">
    <property type="entry name" value="OmpA"/>
    <property type="match status" value="1"/>
</dbReference>
<dbReference type="SUPFAM" id="SSF103088">
    <property type="entry name" value="OmpA-like"/>
    <property type="match status" value="1"/>
</dbReference>
<dbReference type="AlphaFoldDB" id="A0A0T9LI07"/>
<feature type="domain" description="OmpA-like" evidence="4">
    <location>
        <begin position="54"/>
        <end position="169"/>
    </location>
</feature>
<evidence type="ECO:0000313" key="5">
    <source>
        <dbReference type="EMBL" id="CNE96668.1"/>
    </source>
</evidence>
<evidence type="ECO:0000259" key="4">
    <source>
        <dbReference type="PROSITE" id="PS51123"/>
    </source>
</evidence>
<dbReference type="PROSITE" id="PS51123">
    <property type="entry name" value="OMPA_2"/>
    <property type="match status" value="1"/>
</dbReference>
<evidence type="ECO:0000313" key="6">
    <source>
        <dbReference type="Proteomes" id="UP000038750"/>
    </source>
</evidence>
<evidence type="ECO:0000256" key="2">
    <source>
        <dbReference type="ARBA" id="ARBA00023136"/>
    </source>
</evidence>
<comment type="subcellular location">
    <subcellularLocation>
        <location evidence="1">Cell outer membrane</location>
    </subcellularLocation>
</comment>
<dbReference type="Proteomes" id="UP000038750">
    <property type="component" value="Unassembled WGS sequence"/>
</dbReference>
<dbReference type="InterPro" id="IPR050330">
    <property type="entry name" value="Bact_OuterMem_StrucFunc"/>
</dbReference>
<keyword evidence="5" id="KW-0449">Lipoprotein</keyword>
<organism evidence="5 6">
    <name type="scientific">Yersinia intermedia</name>
    <dbReference type="NCBI Taxonomy" id="631"/>
    <lineage>
        <taxon>Bacteria</taxon>
        <taxon>Pseudomonadati</taxon>
        <taxon>Pseudomonadota</taxon>
        <taxon>Gammaproteobacteria</taxon>
        <taxon>Enterobacterales</taxon>
        <taxon>Yersiniaceae</taxon>
        <taxon>Yersinia</taxon>
    </lineage>
</organism>
<dbReference type="PROSITE" id="PS51257">
    <property type="entry name" value="PROKAR_LIPOPROTEIN"/>
    <property type="match status" value="1"/>
</dbReference>
<dbReference type="InterPro" id="IPR006665">
    <property type="entry name" value="OmpA-like"/>
</dbReference>
<dbReference type="InterPro" id="IPR036737">
    <property type="entry name" value="OmpA-like_sf"/>
</dbReference>
<dbReference type="PANTHER" id="PTHR30329">
    <property type="entry name" value="STATOR ELEMENT OF FLAGELLAR MOTOR COMPLEX"/>
    <property type="match status" value="1"/>
</dbReference>
<reference evidence="5 6" key="1">
    <citation type="submission" date="2015-03" db="EMBL/GenBank/DDBJ databases">
        <authorList>
            <person name="Murphy D."/>
        </authorList>
    </citation>
    <scope>NUCLEOTIDE SEQUENCE [LARGE SCALE GENOMIC DNA]</scope>
    <source>
        <strain evidence="5 6">BR165/97</strain>
    </source>
</reference>
<dbReference type="CDD" id="cd07185">
    <property type="entry name" value="OmpA_C-like"/>
    <property type="match status" value="1"/>
</dbReference>
<protein>
    <submittedName>
        <fullName evidence="5">Putative lipoprotein</fullName>
    </submittedName>
</protein>
<dbReference type="PANTHER" id="PTHR30329:SF17">
    <property type="entry name" value="LIPOPROTEIN YFIB-RELATED"/>
    <property type="match status" value="1"/>
</dbReference>
<accession>A0A0T9LI07</accession>
<evidence type="ECO:0000256" key="1">
    <source>
        <dbReference type="ARBA" id="ARBA00004442"/>
    </source>
</evidence>
<evidence type="ECO:0000256" key="3">
    <source>
        <dbReference type="PROSITE-ProRule" id="PRU00473"/>
    </source>
</evidence>
<dbReference type="PRINTS" id="PR01021">
    <property type="entry name" value="OMPADOMAIN"/>
</dbReference>
<sequence length="169" mass="18271">MQGLKKNSLISHIWISFFAMSLLILAGCQAAKPPGLTPEQIAALQEQGFKLTDNGWEFGLANKVLFDSDVRELNPSGVQRVQKIGRALANVGIHHMRVDGHTDSIGEDGYNQQLSLERASAVADALAAIGIPRANIDVRGRGKLEPVADNHTPKGRAENRRVSMIVTAP</sequence>
<dbReference type="EMBL" id="CPZJ01000001">
    <property type="protein sequence ID" value="CNE96668.1"/>
    <property type="molecule type" value="Genomic_DNA"/>
</dbReference>
<keyword evidence="2 3" id="KW-0472">Membrane</keyword>
<dbReference type="GO" id="GO:0009279">
    <property type="term" value="C:cell outer membrane"/>
    <property type="evidence" value="ECO:0007669"/>
    <property type="project" value="UniProtKB-SubCell"/>
</dbReference>
<name>A0A0T9LI07_YERIN</name>
<dbReference type="Gene3D" id="3.30.1330.60">
    <property type="entry name" value="OmpA-like domain"/>
    <property type="match status" value="1"/>
</dbReference>
<dbReference type="STRING" id="631.CH53_1098"/>
<dbReference type="OrthoDB" id="9782229at2"/>
<dbReference type="eggNOG" id="COG2885">
    <property type="taxonomic scope" value="Bacteria"/>
</dbReference>
<dbReference type="InterPro" id="IPR006664">
    <property type="entry name" value="OMP_bac"/>
</dbReference>